<keyword evidence="2" id="KW-1185">Reference proteome</keyword>
<dbReference type="Pfam" id="PF05314">
    <property type="entry name" value="Baculo_ODV-E27"/>
    <property type="match status" value="1"/>
</dbReference>
<accession>A0A977TNY8</accession>
<dbReference type="EMBL" id="ON803509">
    <property type="protein sequence ID" value="UXX41891.1"/>
    <property type="molecule type" value="Genomic_DNA"/>
</dbReference>
<evidence type="ECO:0000313" key="1">
    <source>
        <dbReference type="EMBL" id="UXX41891.1"/>
    </source>
</evidence>
<name>A0A977TNY8_9BBAC</name>
<proteinExistence type="predicted"/>
<evidence type="ECO:0000313" key="2">
    <source>
        <dbReference type="Proteomes" id="UP001265762"/>
    </source>
</evidence>
<sequence>MNRLRSDNQHEPDHYRTVTEIIDANNVYQKEFDITDYEYKNEAYMRKNSKRQLYLMVAKYFVEVIKELNIPDVRILFDGNEDDKIFTFVYYSLAFVNNQMLPHNKQFIDMKFVRVIDRKMSIPTDPIVFYKSMDSDDQTITCYVDTVNIHRMLSKYVDVETRFEPDDSKKEVFKLIDRIKRVEQKNVNSLCFNRITFSDHTPSMDETYVQPFVALLIMFSNAYLGLFKLMRSDFQQYYHYLLDHEGLLKERSLPNIGNIIMGHFSFKVDGAEKRQTGGLNFKI</sequence>
<protein>
    <submittedName>
        <fullName evidence="1">Odv-ec27</fullName>
    </submittedName>
</protein>
<dbReference type="InterPro" id="IPR007978">
    <property type="entry name" value="Baculo_ODV-E27"/>
</dbReference>
<organism evidence="1 2">
    <name type="scientific">Psilogramma increta granulovirus</name>
    <dbReference type="NCBI Taxonomy" id="2953508"/>
    <lineage>
        <taxon>Viruses</taxon>
        <taxon>Viruses incertae sedis</taxon>
        <taxon>Naldaviricetes</taxon>
        <taxon>Lefavirales</taxon>
        <taxon>Baculoviridae</taxon>
        <taxon>Betabaculovirus</taxon>
        <taxon>Betabaculovirus psincretae</taxon>
    </lineage>
</organism>
<reference evidence="1" key="1">
    <citation type="journal article" date="2022" name="Virus Res.">
        <title>Genome analysis of Psilogramma increta granulovirus and its intrapopulation diversity.</title>
        <authorList>
            <person name="Zhang H."/>
            <person name="Li L."/>
            <person name="Chen B."/>
            <person name="Zuo Y."/>
            <person name="Wu W."/>
            <person name="Yuan M."/>
            <person name="Yang K."/>
        </authorList>
    </citation>
    <scope>NUCLEOTIDE SEQUENCE</scope>
    <source>
        <strain evidence="1">GZ</strain>
    </source>
</reference>
<dbReference type="GO" id="GO:0019031">
    <property type="term" value="C:viral envelope"/>
    <property type="evidence" value="ECO:0007669"/>
    <property type="project" value="InterPro"/>
</dbReference>
<dbReference type="Proteomes" id="UP001265762">
    <property type="component" value="Segment"/>
</dbReference>